<feature type="transmembrane region" description="Helical" evidence="7">
    <location>
        <begin position="6"/>
        <end position="24"/>
    </location>
</feature>
<keyword evidence="3 7" id="KW-0812">Transmembrane</keyword>
<dbReference type="SUPFAM" id="SSF140478">
    <property type="entry name" value="LemA-like"/>
    <property type="match status" value="1"/>
</dbReference>
<evidence type="ECO:0000256" key="4">
    <source>
        <dbReference type="ARBA" id="ARBA00022989"/>
    </source>
</evidence>
<organism evidence="8 9">
    <name type="scientific">Pseudahrensia aquimaris</name>
    <dbReference type="NCBI Taxonomy" id="744461"/>
    <lineage>
        <taxon>Bacteria</taxon>
        <taxon>Pseudomonadati</taxon>
        <taxon>Pseudomonadota</taxon>
        <taxon>Alphaproteobacteria</taxon>
        <taxon>Hyphomicrobiales</taxon>
        <taxon>Ahrensiaceae</taxon>
        <taxon>Pseudahrensia</taxon>
    </lineage>
</organism>
<gene>
    <name evidence="8" type="ORF">ACFQ14_00075</name>
</gene>
<name>A0ABW3F8J9_9HYPH</name>
<keyword evidence="9" id="KW-1185">Reference proteome</keyword>
<reference evidence="9" key="1">
    <citation type="journal article" date="2019" name="Int. J. Syst. Evol. Microbiol.">
        <title>The Global Catalogue of Microorganisms (GCM) 10K type strain sequencing project: providing services to taxonomists for standard genome sequencing and annotation.</title>
        <authorList>
            <consortium name="The Broad Institute Genomics Platform"/>
            <consortium name="The Broad Institute Genome Sequencing Center for Infectious Disease"/>
            <person name="Wu L."/>
            <person name="Ma J."/>
        </authorList>
    </citation>
    <scope>NUCLEOTIDE SEQUENCE [LARGE SCALE GENOMIC DNA]</scope>
    <source>
        <strain evidence="9">CCUG 60023</strain>
    </source>
</reference>
<dbReference type="PANTHER" id="PTHR34478">
    <property type="entry name" value="PROTEIN LEMA"/>
    <property type="match status" value="1"/>
</dbReference>
<evidence type="ECO:0000313" key="8">
    <source>
        <dbReference type="EMBL" id="MFD0914796.1"/>
    </source>
</evidence>
<evidence type="ECO:0000313" key="9">
    <source>
        <dbReference type="Proteomes" id="UP001597101"/>
    </source>
</evidence>
<dbReference type="Gene3D" id="1.20.1440.20">
    <property type="entry name" value="LemA-like domain"/>
    <property type="match status" value="1"/>
</dbReference>
<dbReference type="EMBL" id="JBHTJV010000002">
    <property type="protein sequence ID" value="MFD0914796.1"/>
    <property type="molecule type" value="Genomic_DNA"/>
</dbReference>
<dbReference type="Pfam" id="PF04011">
    <property type="entry name" value="LemA"/>
    <property type="match status" value="1"/>
</dbReference>
<comment type="caution">
    <text evidence="8">The sequence shown here is derived from an EMBL/GenBank/DDBJ whole genome shotgun (WGS) entry which is preliminary data.</text>
</comment>
<dbReference type="Proteomes" id="UP001597101">
    <property type="component" value="Unassembled WGS sequence"/>
</dbReference>
<keyword evidence="4 7" id="KW-1133">Transmembrane helix</keyword>
<sequence length="198" mass="22145">MEVISSVIIPIMMISPIIVVYIVLYNSLRRSQTKVQEGWSGVEVQLKRRHDLVPNLLSSVKAAMGHETRIFEQLVEARKTADKALASQDPKLIETAEANLSAKLQGLRVHIEDNSEITATGNVQELQRQLEETEDQIAASRRLYNGNVQKLNAAVVTFPGNLIASRHNITTVEPFAMEQLEYDAALLPPELQFDTLSR</sequence>
<dbReference type="RefSeq" id="WP_377210658.1">
    <property type="nucleotide sequence ID" value="NZ_JBHTJV010000002.1"/>
</dbReference>
<accession>A0ABW3F8J9</accession>
<dbReference type="PANTHER" id="PTHR34478:SF1">
    <property type="entry name" value="PROTEIN LEMA"/>
    <property type="match status" value="1"/>
</dbReference>
<comment type="subcellular location">
    <subcellularLocation>
        <location evidence="1">Membrane</location>
        <topology evidence="1">Single-pass membrane protein</topology>
    </subcellularLocation>
</comment>
<evidence type="ECO:0000256" key="7">
    <source>
        <dbReference type="SAM" id="Phobius"/>
    </source>
</evidence>
<evidence type="ECO:0000256" key="2">
    <source>
        <dbReference type="ARBA" id="ARBA00008854"/>
    </source>
</evidence>
<proteinExistence type="inferred from homology"/>
<protein>
    <submittedName>
        <fullName evidence="8">LemA family protein</fullName>
    </submittedName>
</protein>
<dbReference type="InterPro" id="IPR007156">
    <property type="entry name" value="MamQ_LemA"/>
</dbReference>
<evidence type="ECO:0000256" key="3">
    <source>
        <dbReference type="ARBA" id="ARBA00022692"/>
    </source>
</evidence>
<feature type="coiled-coil region" evidence="6">
    <location>
        <begin position="116"/>
        <end position="143"/>
    </location>
</feature>
<dbReference type="InterPro" id="IPR023353">
    <property type="entry name" value="LemA-like_dom_sf"/>
</dbReference>
<evidence type="ECO:0000256" key="1">
    <source>
        <dbReference type="ARBA" id="ARBA00004167"/>
    </source>
</evidence>
<evidence type="ECO:0000256" key="5">
    <source>
        <dbReference type="ARBA" id="ARBA00023136"/>
    </source>
</evidence>
<keyword evidence="5 7" id="KW-0472">Membrane</keyword>
<comment type="similarity">
    <text evidence="2">Belongs to the LemA family.</text>
</comment>
<keyword evidence="6" id="KW-0175">Coiled coil</keyword>
<evidence type="ECO:0000256" key="6">
    <source>
        <dbReference type="SAM" id="Coils"/>
    </source>
</evidence>